<organism evidence="13">
    <name type="scientific">Porcine rotavirus B</name>
    <dbReference type="NCBI Taxonomy" id="449582"/>
    <lineage>
        <taxon>Viruses</taxon>
        <taxon>Riboviria</taxon>
        <taxon>Orthornavirae</taxon>
        <taxon>Duplornaviricota</taxon>
        <taxon>Resentoviricetes</taxon>
        <taxon>Reovirales</taxon>
        <taxon>Sedoreoviridae</taxon>
        <taxon>Rotavirus</taxon>
        <taxon>Rotavirus betagastroenteritidis</taxon>
        <taxon>Rotavirus B</taxon>
    </lineage>
</organism>
<comment type="function">
    <text evidence="12">Calcium-binding protein that interacts with rotavirus cell receptors once the initial attachment by VP4 has been achieved. Rotavirus attachment and entry into the host cell probably involves multiple sequential contacts between the outer capsid proteins VP4 and VP7, and the cell receptors. Following entry into the host cell, low intracellular or intravesicular Ca(2+) concentration probably causes the calcium-stabilized VP7 trimers to dissociate from the virion. This step is probably necessary for the membrane-disrupting entry step and the release of VP4, which is locked onto the virion by VP7.</text>
</comment>
<keyword evidence="11 12" id="KW-1038">Host endoplasmic reticulum</keyword>
<evidence type="ECO:0000256" key="12">
    <source>
        <dbReference type="HAMAP-Rule" id="MF_04130"/>
    </source>
</evidence>
<evidence type="ECO:0000256" key="6">
    <source>
        <dbReference type="ARBA" id="ARBA00022770"/>
    </source>
</evidence>
<keyword evidence="6 12" id="KW-1152">Outer capsid protein</keyword>
<dbReference type="GO" id="GO:0016020">
    <property type="term" value="C:membrane"/>
    <property type="evidence" value="ECO:0007669"/>
    <property type="project" value="InterPro"/>
</dbReference>
<evidence type="ECO:0000256" key="2">
    <source>
        <dbReference type="ARBA" id="ARBA00022581"/>
    </source>
</evidence>
<dbReference type="GO" id="GO:0039624">
    <property type="term" value="C:viral outer capsid"/>
    <property type="evidence" value="ECO:0007669"/>
    <property type="project" value="UniProtKB-UniRule"/>
</dbReference>
<evidence type="ECO:0000256" key="10">
    <source>
        <dbReference type="ARBA" id="ARBA00023180"/>
    </source>
</evidence>
<evidence type="ECO:0000256" key="7">
    <source>
        <dbReference type="ARBA" id="ARBA00022837"/>
    </source>
</evidence>
<evidence type="ECO:0000256" key="8">
    <source>
        <dbReference type="ARBA" id="ARBA00022844"/>
    </source>
</evidence>
<dbReference type="HAMAP" id="MF_04130">
    <property type="entry name" value="Rota_VP7"/>
    <property type="match status" value="1"/>
</dbReference>
<keyword evidence="8 12" id="KW-0946">Virion</keyword>
<comment type="subcellular location">
    <subcellularLocation>
        <location evidence="12">Virion</location>
    </subcellularLocation>
    <subcellularLocation>
        <location evidence="12">Host endoplasmic reticulum lumen</location>
    </subcellularLocation>
    <text evidence="12">The outer layer contains 780 copies of VP7, grouped as 260 trimers. Immature double-layered particles assembled in the cytoplasm bud across the membrane of the endoplasmic reticulum, acquiring during this process a transient lipid membrane that is modified with the ER resident viral glycoproteins NSP4 and VP7; these enveloped particles also contain VP4. As the particles move towards the interior of the ER cisternae, the transient lipid membrane and the non-structural protein NSP4 are lost, while the virus surface proteins VP4 and VP7 rearrange to form the outermost virus protein layer, yielding mature infectious triple-layered particles.</text>
</comment>
<keyword evidence="7 12" id="KW-0106">Calcium</keyword>
<protein>
    <recommendedName>
        <fullName evidence="12">Outer capsid glycoprotein VP7</fullName>
    </recommendedName>
</protein>
<dbReference type="GO" id="GO:0039621">
    <property type="term" value="C:T=13 icosahedral viral capsid"/>
    <property type="evidence" value="ECO:0007669"/>
    <property type="project" value="UniProtKB-UniRule"/>
</dbReference>
<name>A0A1D8DDU9_9REOV</name>
<keyword evidence="1 12" id="KW-0167">Capsid protein</keyword>
<keyword evidence="9 12" id="KW-1015">Disulfide bond</keyword>
<dbReference type="EMBL" id="KX376976">
    <property type="protein sequence ID" value="AOS87819.1"/>
    <property type="molecule type" value="Genomic_RNA"/>
</dbReference>
<proteinExistence type="inferred from homology"/>
<dbReference type="GO" id="GO:0046872">
    <property type="term" value="F:metal ion binding"/>
    <property type="evidence" value="ECO:0007669"/>
    <property type="project" value="UniProtKB-KW"/>
</dbReference>
<keyword evidence="3 12" id="KW-1146">T=13 icosahedral capsid protein</keyword>
<dbReference type="GO" id="GO:0044166">
    <property type="term" value="C:host cell endoplasmic reticulum lumen"/>
    <property type="evidence" value="ECO:0007669"/>
    <property type="project" value="UniProtKB-SubCell"/>
</dbReference>
<evidence type="ECO:0000256" key="1">
    <source>
        <dbReference type="ARBA" id="ARBA00022561"/>
    </source>
</evidence>
<keyword evidence="2 12" id="KW-0945">Host-virus interaction</keyword>
<evidence type="ECO:0000256" key="5">
    <source>
        <dbReference type="ARBA" id="ARBA00022729"/>
    </source>
</evidence>
<dbReference type="InterPro" id="IPR001963">
    <property type="entry name" value="VP7"/>
</dbReference>
<comment type="similarity">
    <text evidence="12">Belongs to the rotavirus VP7 family.</text>
</comment>
<keyword evidence="10 12" id="KW-0325">Glycoprotein</keyword>
<evidence type="ECO:0000313" key="13">
    <source>
        <dbReference type="EMBL" id="AOS87819.1"/>
    </source>
</evidence>
<reference evidence="13" key="2">
    <citation type="submission" date="2016-06" db="EMBL/GenBank/DDBJ databases">
        <authorList>
            <person name="Kjaerup R.B."/>
            <person name="Dalgaard T.S."/>
            <person name="Juul-Madsen H.R."/>
        </authorList>
    </citation>
    <scope>NUCLEOTIDE SEQUENCE</scope>
    <source>
        <strain evidence="13">RVB/Pig-wt/BRA/BR31/2012/G14P[X]</strain>
    </source>
</reference>
<dbReference type="InterPro" id="IPR008818">
    <property type="entry name" value="Rotavirus_VP7"/>
</dbReference>
<keyword evidence="4 12" id="KW-0479">Metal-binding</keyword>
<sequence length="248" mass="28667">MAFTLLLVLAACANAQLNIVPSVHPEVCVLYADDLTEAKEYLGNFTEIFESYNRVTVSLTNYSKDNYDVIDILSKYNYETCDILAVDVADPYMDFVSFLQSENNCSKLVGKKIHYMQLPREQEWFVYSKGVKFCPLSDDLVGMFCDTQLSGTYFTLAPKRRYTVTDIPEFTSRGYTLYSDDPFYMCQRITEKLWVNVHYFYRNEAPSGTVSQRINWGNVWTNVASFAQMLYKILDIFFNSSRSVEPRA</sequence>
<accession>A0A1D8DDU9</accession>
<evidence type="ECO:0000256" key="9">
    <source>
        <dbReference type="ARBA" id="ARBA00023157"/>
    </source>
</evidence>
<evidence type="ECO:0000256" key="4">
    <source>
        <dbReference type="ARBA" id="ARBA00022723"/>
    </source>
</evidence>
<comment type="subunit">
    <text evidence="12">Homotrimer; disulfide-linked. 2 Ca(2+) ions bound at each subunit interface in the trimer hold the trimer together. Interacts with the intermediate capsid protein VP6. Interacts with the outer capsid protein VP5*.</text>
</comment>
<reference evidence="13" key="1">
    <citation type="journal article" date="2016" name="Vet. Microbiol.">
        <title>Unusual outbreak of post-weaning porcine diarrhea caused by single and mixed infections of rotavirus groups A, B, C, and H.</title>
        <authorList>
            <person name="Molinari B.L."/>
            <person name="Possatti F."/>
            <person name="Lorenzetti E."/>
            <person name="Alfieri A.F."/>
            <person name="Alfieri A.A."/>
        </authorList>
    </citation>
    <scope>NUCLEOTIDE SEQUENCE</scope>
    <source>
        <strain evidence="13">RVB/Pig-wt/BRA/BR31/2012/G14P[X]</strain>
    </source>
</reference>
<evidence type="ECO:0000256" key="11">
    <source>
        <dbReference type="ARBA" id="ARBA00023184"/>
    </source>
</evidence>
<dbReference type="Pfam" id="PF05868">
    <property type="entry name" value="Rotavirus_VP7"/>
    <property type="match status" value="1"/>
</dbReference>
<evidence type="ECO:0000256" key="3">
    <source>
        <dbReference type="ARBA" id="ARBA00022708"/>
    </source>
</evidence>
<keyword evidence="5" id="KW-0732">Signal</keyword>